<dbReference type="InterPro" id="IPR009075">
    <property type="entry name" value="AcylCo_DH/oxidase_C"/>
</dbReference>
<dbReference type="Pfam" id="PF02770">
    <property type="entry name" value="Acyl-CoA_dh_M"/>
    <property type="match status" value="1"/>
</dbReference>
<evidence type="ECO:0000259" key="7">
    <source>
        <dbReference type="Pfam" id="PF00441"/>
    </source>
</evidence>
<dbReference type="Pfam" id="PF02771">
    <property type="entry name" value="Acyl-CoA_dh_N"/>
    <property type="match status" value="1"/>
</dbReference>
<keyword evidence="11" id="KW-1185">Reference proteome</keyword>
<feature type="domain" description="Acyl-CoA dehydrogenase/oxidase C-terminal" evidence="7">
    <location>
        <begin position="230"/>
        <end position="379"/>
    </location>
</feature>
<evidence type="ECO:0000256" key="3">
    <source>
        <dbReference type="ARBA" id="ARBA00022630"/>
    </source>
</evidence>
<keyword evidence="4 6" id="KW-0274">FAD</keyword>
<dbReference type="Pfam" id="PF00441">
    <property type="entry name" value="Acyl-CoA_dh_1"/>
    <property type="match status" value="1"/>
</dbReference>
<dbReference type="PANTHER" id="PTHR43292:SF4">
    <property type="entry name" value="ACYL-COA DEHYDROGENASE FADE34"/>
    <property type="match status" value="1"/>
</dbReference>
<comment type="caution">
    <text evidence="10">The sequence shown here is derived from an EMBL/GenBank/DDBJ whole genome shotgun (WGS) entry which is preliminary data.</text>
</comment>
<feature type="domain" description="Acyl-CoA dehydrogenase/oxidase N-terminal" evidence="9">
    <location>
        <begin position="7"/>
        <end position="120"/>
    </location>
</feature>
<dbReference type="GO" id="GO:0016627">
    <property type="term" value="F:oxidoreductase activity, acting on the CH-CH group of donors"/>
    <property type="evidence" value="ECO:0007669"/>
    <property type="project" value="InterPro"/>
</dbReference>
<evidence type="ECO:0000313" key="10">
    <source>
        <dbReference type="EMBL" id="KAA2265810.1"/>
    </source>
</evidence>
<comment type="cofactor">
    <cofactor evidence="1 6">
        <name>FAD</name>
        <dbReference type="ChEBI" id="CHEBI:57692"/>
    </cofactor>
</comment>
<dbReference type="InterPro" id="IPR013786">
    <property type="entry name" value="AcylCoA_DH/ox_N"/>
</dbReference>
<dbReference type="Gene3D" id="1.10.540.10">
    <property type="entry name" value="Acyl-CoA dehydrogenase/oxidase, N-terminal domain"/>
    <property type="match status" value="1"/>
</dbReference>
<dbReference type="InterPro" id="IPR006091">
    <property type="entry name" value="Acyl-CoA_Oxase/DH_mid-dom"/>
</dbReference>
<dbReference type="SUPFAM" id="SSF56645">
    <property type="entry name" value="Acyl-CoA dehydrogenase NM domain-like"/>
    <property type="match status" value="1"/>
</dbReference>
<gene>
    <name evidence="10" type="ORF">F0L68_04440</name>
</gene>
<keyword evidence="3 6" id="KW-0285">Flavoprotein</keyword>
<dbReference type="SUPFAM" id="SSF47203">
    <property type="entry name" value="Acyl-CoA dehydrogenase C-terminal domain-like"/>
    <property type="match status" value="1"/>
</dbReference>
<dbReference type="InterPro" id="IPR046373">
    <property type="entry name" value="Acyl-CoA_Oxase/DH_mid-dom_sf"/>
</dbReference>
<evidence type="ECO:0000256" key="6">
    <source>
        <dbReference type="RuleBase" id="RU362125"/>
    </source>
</evidence>
<protein>
    <submittedName>
        <fullName evidence="10">Acyl-CoA dehydrogenase</fullName>
    </submittedName>
</protein>
<evidence type="ECO:0000259" key="8">
    <source>
        <dbReference type="Pfam" id="PF02770"/>
    </source>
</evidence>
<dbReference type="Gene3D" id="1.20.140.10">
    <property type="entry name" value="Butyryl-CoA Dehydrogenase, subunit A, domain 3"/>
    <property type="match status" value="1"/>
</dbReference>
<organism evidence="10 11">
    <name type="scientific">Solihabitans fulvus</name>
    <dbReference type="NCBI Taxonomy" id="1892852"/>
    <lineage>
        <taxon>Bacteria</taxon>
        <taxon>Bacillati</taxon>
        <taxon>Actinomycetota</taxon>
        <taxon>Actinomycetes</taxon>
        <taxon>Pseudonocardiales</taxon>
        <taxon>Pseudonocardiaceae</taxon>
        <taxon>Solihabitans</taxon>
    </lineage>
</organism>
<evidence type="ECO:0000256" key="1">
    <source>
        <dbReference type="ARBA" id="ARBA00001974"/>
    </source>
</evidence>
<reference evidence="10 11" key="2">
    <citation type="submission" date="2019-09" db="EMBL/GenBank/DDBJ databases">
        <authorList>
            <person name="Jin C."/>
        </authorList>
    </citation>
    <scope>NUCLEOTIDE SEQUENCE [LARGE SCALE GENOMIC DNA]</scope>
    <source>
        <strain evidence="10 11">AN110305</strain>
    </source>
</reference>
<dbReference type="Gene3D" id="2.40.110.10">
    <property type="entry name" value="Butyryl-CoA Dehydrogenase, subunit A, domain 2"/>
    <property type="match status" value="1"/>
</dbReference>
<keyword evidence="5 6" id="KW-0560">Oxidoreductase</keyword>
<evidence type="ECO:0000256" key="2">
    <source>
        <dbReference type="ARBA" id="ARBA00009347"/>
    </source>
</evidence>
<dbReference type="InterPro" id="IPR009100">
    <property type="entry name" value="AcylCoA_DH/oxidase_NM_dom_sf"/>
</dbReference>
<name>A0A5B2XS70_9PSEU</name>
<dbReference type="GO" id="GO:0050660">
    <property type="term" value="F:flavin adenine dinucleotide binding"/>
    <property type="evidence" value="ECO:0007669"/>
    <property type="project" value="InterPro"/>
</dbReference>
<dbReference type="PANTHER" id="PTHR43292">
    <property type="entry name" value="ACYL-COA DEHYDROGENASE"/>
    <property type="match status" value="1"/>
</dbReference>
<evidence type="ECO:0000259" key="9">
    <source>
        <dbReference type="Pfam" id="PF02771"/>
    </source>
</evidence>
<dbReference type="GO" id="GO:0005886">
    <property type="term" value="C:plasma membrane"/>
    <property type="evidence" value="ECO:0007669"/>
    <property type="project" value="TreeGrafter"/>
</dbReference>
<dbReference type="InterPro" id="IPR052161">
    <property type="entry name" value="Mycobact_Acyl-CoA_DH"/>
</dbReference>
<reference evidence="10 11" key="1">
    <citation type="submission" date="2019-09" db="EMBL/GenBank/DDBJ databases">
        <title>Goodfellowia gen. nov., a new genus of the Pseudonocardineae related to Actinoalloteichus, containing Goodfellowia coeruleoviolacea gen. nov., comb. nov. gen. nov., comb. nov.</title>
        <authorList>
            <person name="Labeda D."/>
        </authorList>
    </citation>
    <scope>NUCLEOTIDE SEQUENCE [LARGE SCALE GENOMIC DNA]</scope>
    <source>
        <strain evidence="10 11">AN110305</strain>
    </source>
</reference>
<dbReference type="Proteomes" id="UP000323454">
    <property type="component" value="Unassembled WGS sequence"/>
</dbReference>
<dbReference type="AlphaFoldDB" id="A0A5B2XS70"/>
<dbReference type="RefSeq" id="WP_149848095.1">
    <property type="nucleotide sequence ID" value="NZ_VUOB01000005.1"/>
</dbReference>
<sequence length="386" mass="42104">MDLHDTPDRADFRRRLREWLGERLPSGPVDGAPAEVDLARLLAWSTSLHEAGYAGLTWPAEHGGRGLPPAYQGIFAEECALAGAPDQLNVIGLNMVGPTLIRFGTQAQQRRHLTPILRGEHLFCQGFSEPEAGSDLAAVRTRADAVPHGYVINGDKVWSSYAHVADFCLLLARTGEPAARHRGLTCFLVDLRAEGVLTRPLRQINGESNFSQITLADVSVGEDAVLGEVGGGWPVALTTLAHERGTFAITLSARLRVQFERLLATVRATGRAGDPDVRASVARLHIDLQALRYTGYRALTRLSRTGDPGPETSILKLHWSQTHQRLTRLAWELLGPEAALDAEDAFWSGYWQSQLLRSRGDTIAGGTSEILRGIVAERVAGLPRSR</sequence>
<evidence type="ECO:0000313" key="11">
    <source>
        <dbReference type="Proteomes" id="UP000323454"/>
    </source>
</evidence>
<comment type="similarity">
    <text evidence="2 6">Belongs to the acyl-CoA dehydrogenase family.</text>
</comment>
<evidence type="ECO:0000256" key="5">
    <source>
        <dbReference type="ARBA" id="ARBA00023002"/>
    </source>
</evidence>
<dbReference type="InterPro" id="IPR036250">
    <property type="entry name" value="AcylCo_DH-like_C"/>
</dbReference>
<evidence type="ECO:0000256" key="4">
    <source>
        <dbReference type="ARBA" id="ARBA00022827"/>
    </source>
</evidence>
<dbReference type="EMBL" id="VUOB01000005">
    <property type="protein sequence ID" value="KAA2265810.1"/>
    <property type="molecule type" value="Genomic_DNA"/>
</dbReference>
<feature type="domain" description="Acyl-CoA oxidase/dehydrogenase middle" evidence="8">
    <location>
        <begin position="124"/>
        <end position="209"/>
    </location>
</feature>
<proteinExistence type="inferred from homology"/>
<dbReference type="InterPro" id="IPR037069">
    <property type="entry name" value="AcylCoA_DH/ox_N_sf"/>
</dbReference>
<dbReference type="OrthoDB" id="4759677at2"/>
<accession>A0A5B2XS70</accession>